<evidence type="ECO:0000313" key="14">
    <source>
        <dbReference type="EMBL" id="KAF0301436.1"/>
    </source>
</evidence>
<keyword evidence="15" id="KW-1185">Reference proteome</keyword>
<organism evidence="14 15">
    <name type="scientific">Amphibalanus amphitrite</name>
    <name type="common">Striped barnacle</name>
    <name type="synonym">Balanus amphitrite</name>
    <dbReference type="NCBI Taxonomy" id="1232801"/>
    <lineage>
        <taxon>Eukaryota</taxon>
        <taxon>Metazoa</taxon>
        <taxon>Ecdysozoa</taxon>
        <taxon>Arthropoda</taxon>
        <taxon>Crustacea</taxon>
        <taxon>Multicrustacea</taxon>
        <taxon>Cirripedia</taxon>
        <taxon>Thoracica</taxon>
        <taxon>Thoracicalcarea</taxon>
        <taxon>Balanomorpha</taxon>
        <taxon>Balanoidea</taxon>
        <taxon>Balanidae</taxon>
        <taxon>Amphibalaninae</taxon>
        <taxon>Amphibalanus</taxon>
    </lineage>
</organism>
<comment type="subcellular location">
    <subcellularLocation>
        <location evidence="1 11">Membrane</location>
        <topology evidence="1 11">Single-pass membrane protein</topology>
    </subcellularLocation>
</comment>
<evidence type="ECO:0000256" key="2">
    <source>
        <dbReference type="ARBA" id="ARBA00005561"/>
    </source>
</evidence>
<protein>
    <recommendedName>
        <fullName evidence="3 11">Zinc finger protein-like 1 homolog</fullName>
    </recommendedName>
</protein>
<dbReference type="SUPFAM" id="SSF57850">
    <property type="entry name" value="RING/U-box"/>
    <property type="match status" value="1"/>
</dbReference>
<dbReference type="InterPro" id="IPR058730">
    <property type="entry name" value="U-box_ZFPL1-like"/>
</dbReference>
<evidence type="ECO:0000256" key="1">
    <source>
        <dbReference type="ARBA" id="ARBA00004167"/>
    </source>
</evidence>
<keyword evidence="4 11" id="KW-0812">Transmembrane</keyword>
<dbReference type="GO" id="GO:0008270">
    <property type="term" value="F:zinc ion binding"/>
    <property type="evidence" value="ECO:0007669"/>
    <property type="project" value="UniProtKB-UniRule"/>
</dbReference>
<dbReference type="Gene3D" id="3.30.40.10">
    <property type="entry name" value="Zinc/RING finger domain, C3HC4 (zinc finger)"/>
    <property type="match status" value="1"/>
</dbReference>
<keyword evidence="8 11" id="KW-1133">Transmembrane helix</keyword>
<evidence type="ECO:0000259" key="13">
    <source>
        <dbReference type="PROSITE" id="PS50089"/>
    </source>
</evidence>
<dbReference type="Pfam" id="PF25998">
    <property type="entry name" value="U-box_ZFPL1"/>
    <property type="match status" value="1"/>
</dbReference>
<dbReference type="OrthoDB" id="1916590at2759"/>
<dbReference type="InterPro" id="IPR058731">
    <property type="entry name" value="Znf-B_box_ZFPL1-like"/>
</dbReference>
<evidence type="ECO:0000256" key="9">
    <source>
        <dbReference type="ARBA" id="ARBA00023136"/>
    </source>
</evidence>
<feature type="compositionally biased region" description="Low complexity" evidence="12">
    <location>
        <begin position="151"/>
        <end position="162"/>
    </location>
</feature>
<evidence type="ECO:0000313" key="15">
    <source>
        <dbReference type="Proteomes" id="UP000440578"/>
    </source>
</evidence>
<accession>A0A6A4W2F1</accession>
<comment type="similarity">
    <text evidence="2 11">Belongs to the ZFPL1 family.</text>
</comment>
<evidence type="ECO:0000256" key="4">
    <source>
        <dbReference type="ARBA" id="ARBA00022692"/>
    </source>
</evidence>
<dbReference type="PANTHER" id="PTHR12981:SF0">
    <property type="entry name" value="ZINC FINGER PROTEIN-LIKE 1"/>
    <property type="match status" value="1"/>
</dbReference>
<evidence type="ECO:0000256" key="11">
    <source>
        <dbReference type="RuleBase" id="RU369078"/>
    </source>
</evidence>
<dbReference type="InterPro" id="IPR013083">
    <property type="entry name" value="Znf_RING/FYVE/PHD"/>
</dbReference>
<dbReference type="InterPro" id="IPR039043">
    <property type="entry name" value="ZFPL1"/>
</dbReference>
<evidence type="ECO:0000256" key="7">
    <source>
        <dbReference type="ARBA" id="ARBA00022833"/>
    </source>
</evidence>
<dbReference type="SMART" id="SM00184">
    <property type="entry name" value="RING"/>
    <property type="match status" value="1"/>
</dbReference>
<reference evidence="14 15" key="1">
    <citation type="submission" date="2019-07" db="EMBL/GenBank/DDBJ databases">
        <title>Draft genome assembly of a fouling barnacle, Amphibalanus amphitrite (Darwin, 1854): The first reference genome for Thecostraca.</title>
        <authorList>
            <person name="Kim W."/>
        </authorList>
    </citation>
    <scope>NUCLEOTIDE SEQUENCE [LARGE SCALE GENOMIC DNA]</scope>
    <source>
        <strain evidence="14">SNU_AA5</strain>
        <tissue evidence="14">Soma without cirri and trophi</tissue>
    </source>
</reference>
<feature type="domain" description="RING-type" evidence="13">
    <location>
        <begin position="53"/>
        <end position="100"/>
    </location>
</feature>
<keyword evidence="7 11" id="KW-0862">Zinc</keyword>
<evidence type="ECO:0000256" key="8">
    <source>
        <dbReference type="ARBA" id="ARBA00022989"/>
    </source>
</evidence>
<dbReference type="InterPro" id="IPR001841">
    <property type="entry name" value="Znf_RING"/>
</dbReference>
<evidence type="ECO:0000256" key="5">
    <source>
        <dbReference type="ARBA" id="ARBA00022723"/>
    </source>
</evidence>
<proteinExistence type="inferred from homology"/>
<evidence type="ECO:0000256" key="6">
    <source>
        <dbReference type="ARBA" id="ARBA00022771"/>
    </source>
</evidence>
<dbReference type="AlphaFoldDB" id="A0A6A4W2F1"/>
<sequence length="294" mass="33195">MGLCKCSKRKVTNQFCFEHRVNVCEYCMVNNHPKCIVQSYLKWLEDSDCDPKCPLCKEDLKDHHCVRLTCYHVFHWSCLNAAALQLPANTAPAGYRCPCCPAPLFPPANMVSPVADVLREQLQKVNWARAGLGLPLLDTPASFSEPPPVEPAASVPTPTATPHAWEQEPPARKDSSVVQMESGSAFHRELSAAAAENRRFLEESRSLLDSDSSENKYRRRSALEWFQRWWRLMSGPPSRPRAGAIYRRYLMVLVLVVVALVTFVSAMRWLAAGTSSDDDPMFDPHFNPNIHVRE</sequence>
<evidence type="ECO:0000256" key="3">
    <source>
        <dbReference type="ARBA" id="ARBA00013701"/>
    </source>
</evidence>
<dbReference type="PANTHER" id="PTHR12981">
    <property type="entry name" value="ZINC FINGER PROTEIN-LIKE 1"/>
    <property type="match status" value="1"/>
</dbReference>
<comment type="caution">
    <text evidence="14">The sequence shown here is derived from an EMBL/GenBank/DDBJ whole genome shotgun (WGS) entry which is preliminary data.</text>
</comment>
<dbReference type="CDD" id="cd16487">
    <property type="entry name" value="mRING-H2-C3DHC3_ZFPL1"/>
    <property type="match status" value="1"/>
</dbReference>
<name>A0A6A4W2F1_AMPAM</name>
<dbReference type="PROSITE" id="PS50089">
    <property type="entry name" value="ZF_RING_2"/>
    <property type="match status" value="1"/>
</dbReference>
<dbReference type="EMBL" id="VIIS01001167">
    <property type="protein sequence ID" value="KAF0301436.1"/>
    <property type="molecule type" value="Genomic_DNA"/>
</dbReference>
<dbReference type="Proteomes" id="UP000440578">
    <property type="component" value="Unassembled WGS sequence"/>
</dbReference>
<keyword evidence="9 11" id="KW-0472">Membrane</keyword>
<dbReference type="Pfam" id="PF25993">
    <property type="entry name" value="zf-B_box_ZFPL1"/>
    <property type="match status" value="1"/>
</dbReference>
<dbReference type="GO" id="GO:0005794">
    <property type="term" value="C:Golgi apparatus"/>
    <property type="evidence" value="ECO:0007669"/>
    <property type="project" value="TreeGrafter"/>
</dbReference>
<keyword evidence="6 10" id="KW-0863">Zinc-finger</keyword>
<evidence type="ECO:0000256" key="12">
    <source>
        <dbReference type="SAM" id="MobiDB-lite"/>
    </source>
</evidence>
<gene>
    <name evidence="14" type="primary">zfpl1</name>
    <name evidence="14" type="ORF">FJT64_026263</name>
</gene>
<feature type="transmembrane region" description="Helical" evidence="11">
    <location>
        <begin position="249"/>
        <end position="271"/>
    </location>
</feature>
<dbReference type="GO" id="GO:0016020">
    <property type="term" value="C:membrane"/>
    <property type="evidence" value="ECO:0007669"/>
    <property type="project" value="UniProtKB-SubCell"/>
</dbReference>
<feature type="region of interest" description="Disordered" evidence="12">
    <location>
        <begin position="141"/>
        <end position="177"/>
    </location>
</feature>
<keyword evidence="5 11" id="KW-0479">Metal-binding</keyword>
<feature type="compositionally biased region" description="Basic and acidic residues" evidence="12">
    <location>
        <begin position="165"/>
        <end position="175"/>
    </location>
</feature>
<evidence type="ECO:0000256" key="10">
    <source>
        <dbReference type="PROSITE-ProRule" id="PRU00175"/>
    </source>
</evidence>